<dbReference type="STRING" id="97359.A0A550C6F3"/>
<protein>
    <submittedName>
        <fullName evidence="1">S-adenosyl-L-methionine-dependent methyltransferase</fullName>
    </submittedName>
</protein>
<dbReference type="EMBL" id="VDMD01000022">
    <property type="protein sequence ID" value="TRM60380.1"/>
    <property type="molecule type" value="Genomic_DNA"/>
</dbReference>
<keyword evidence="2" id="KW-1185">Reference proteome</keyword>
<keyword evidence="1" id="KW-0808">Transferase</keyword>
<dbReference type="InterPro" id="IPR029063">
    <property type="entry name" value="SAM-dependent_MTases_sf"/>
</dbReference>
<reference evidence="1 2" key="1">
    <citation type="journal article" date="2019" name="New Phytol.">
        <title>Comparative genomics reveals unique wood-decay strategies and fruiting body development in the Schizophyllaceae.</title>
        <authorList>
            <person name="Almasi E."/>
            <person name="Sahu N."/>
            <person name="Krizsan K."/>
            <person name="Balint B."/>
            <person name="Kovacs G.M."/>
            <person name="Kiss B."/>
            <person name="Cseklye J."/>
            <person name="Drula E."/>
            <person name="Henrissat B."/>
            <person name="Nagy I."/>
            <person name="Chovatia M."/>
            <person name="Adam C."/>
            <person name="LaButti K."/>
            <person name="Lipzen A."/>
            <person name="Riley R."/>
            <person name="Grigoriev I.V."/>
            <person name="Nagy L.G."/>
        </authorList>
    </citation>
    <scope>NUCLEOTIDE SEQUENCE [LARGE SCALE GENOMIC DNA]</scope>
    <source>
        <strain evidence="1 2">NL-1724</strain>
    </source>
</reference>
<dbReference type="Pfam" id="PF13489">
    <property type="entry name" value="Methyltransf_23"/>
    <property type="match status" value="1"/>
</dbReference>
<dbReference type="OrthoDB" id="506498at2759"/>
<dbReference type="CDD" id="cd02440">
    <property type="entry name" value="AdoMet_MTases"/>
    <property type="match status" value="1"/>
</dbReference>
<dbReference type="SUPFAM" id="SSF53335">
    <property type="entry name" value="S-adenosyl-L-methionine-dependent methyltransferases"/>
    <property type="match status" value="1"/>
</dbReference>
<dbReference type="Proteomes" id="UP000320762">
    <property type="component" value="Unassembled WGS sequence"/>
</dbReference>
<accession>A0A550C6F3</accession>
<proteinExistence type="predicted"/>
<evidence type="ECO:0000313" key="1">
    <source>
        <dbReference type="EMBL" id="TRM60380.1"/>
    </source>
</evidence>
<comment type="caution">
    <text evidence="1">The sequence shown here is derived from an EMBL/GenBank/DDBJ whole genome shotgun (WGS) entry which is preliminary data.</text>
</comment>
<dbReference type="Gene3D" id="3.40.50.150">
    <property type="entry name" value="Vaccinia Virus protein VP39"/>
    <property type="match status" value="1"/>
</dbReference>
<keyword evidence="1" id="KW-0489">Methyltransferase</keyword>
<dbReference type="AlphaFoldDB" id="A0A550C6F3"/>
<evidence type="ECO:0000313" key="2">
    <source>
        <dbReference type="Proteomes" id="UP000320762"/>
    </source>
</evidence>
<name>A0A550C6F3_9AGAR</name>
<dbReference type="GO" id="GO:0032259">
    <property type="term" value="P:methylation"/>
    <property type="evidence" value="ECO:0007669"/>
    <property type="project" value="UniProtKB-KW"/>
</dbReference>
<gene>
    <name evidence="1" type="ORF">BD626DRAFT_131720</name>
</gene>
<dbReference type="PANTHER" id="PTHR43591">
    <property type="entry name" value="METHYLTRANSFERASE"/>
    <property type="match status" value="1"/>
</dbReference>
<dbReference type="GO" id="GO:0008168">
    <property type="term" value="F:methyltransferase activity"/>
    <property type="evidence" value="ECO:0007669"/>
    <property type="project" value="UniProtKB-KW"/>
</dbReference>
<sequence>MTVIQTTRRYHSTEAPYSVPNDEPEWERLDDMTRGFKAYMGGKLTLAPLDNPKRILEIGAGSGAWLIQAAQTYPDAEVVAVDISDLPPRPFPSNVRFVKHNAIEPLPFEPESFDVIHMRALLIHLPDVRKHLAHFASRVRPGGFLLVEEIALFSSKTTPETRQSDAYRAAWGPFVDHMYNNGQQTELGARCDELLKDMPGVWEKIDGRTLAVPFNPLSEDSAMATLGRSLRTSLMRAILAEQIPERVALGLTPAVQEAYERDHDRDDPQSTTIVPVRLYWAQKK</sequence>
<organism evidence="1 2">
    <name type="scientific">Schizophyllum amplum</name>
    <dbReference type="NCBI Taxonomy" id="97359"/>
    <lineage>
        <taxon>Eukaryota</taxon>
        <taxon>Fungi</taxon>
        <taxon>Dikarya</taxon>
        <taxon>Basidiomycota</taxon>
        <taxon>Agaricomycotina</taxon>
        <taxon>Agaricomycetes</taxon>
        <taxon>Agaricomycetidae</taxon>
        <taxon>Agaricales</taxon>
        <taxon>Schizophyllaceae</taxon>
        <taxon>Schizophyllum</taxon>
    </lineage>
</organism>